<feature type="transmembrane region" description="Helical" evidence="1">
    <location>
        <begin position="12"/>
        <end position="35"/>
    </location>
</feature>
<organism evidence="2 3">
    <name type="scientific">Marininema halotolerans</name>
    <dbReference type="NCBI Taxonomy" id="1155944"/>
    <lineage>
        <taxon>Bacteria</taxon>
        <taxon>Bacillati</taxon>
        <taxon>Bacillota</taxon>
        <taxon>Bacilli</taxon>
        <taxon>Bacillales</taxon>
        <taxon>Thermoactinomycetaceae</taxon>
        <taxon>Marininema</taxon>
    </lineage>
</organism>
<keyword evidence="3" id="KW-1185">Reference proteome</keyword>
<proteinExistence type="predicted"/>
<feature type="transmembrane region" description="Helical" evidence="1">
    <location>
        <begin position="41"/>
        <end position="62"/>
    </location>
</feature>
<dbReference type="OrthoDB" id="1436964at1239"/>
<keyword evidence="1" id="KW-0472">Membrane</keyword>
<keyword evidence="1" id="KW-1133">Transmembrane helix</keyword>
<dbReference type="RefSeq" id="WP_091834661.1">
    <property type="nucleotide sequence ID" value="NZ_FPAA01000003.1"/>
</dbReference>
<dbReference type="EMBL" id="FPAA01000003">
    <property type="protein sequence ID" value="SFS50289.1"/>
    <property type="molecule type" value="Genomic_DNA"/>
</dbReference>
<protein>
    <submittedName>
        <fullName evidence="2">Uncharacterized protein</fullName>
    </submittedName>
</protein>
<evidence type="ECO:0000313" key="3">
    <source>
        <dbReference type="Proteomes" id="UP000198660"/>
    </source>
</evidence>
<accession>A0A1I6QCT9</accession>
<keyword evidence="1" id="KW-0812">Transmembrane</keyword>
<reference evidence="3" key="1">
    <citation type="submission" date="2016-10" db="EMBL/GenBank/DDBJ databases">
        <authorList>
            <person name="Varghese N."/>
            <person name="Submissions S."/>
        </authorList>
    </citation>
    <scope>NUCLEOTIDE SEQUENCE [LARGE SCALE GENOMIC DNA]</scope>
    <source>
        <strain evidence="3">DSM 45789</strain>
    </source>
</reference>
<dbReference type="Proteomes" id="UP000198660">
    <property type="component" value="Unassembled WGS sequence"/>
</dbReference>
<sequence length="66" mass="7582">MMEKEDSFYSQVNYRVFVVNGWTGVLFIVIDRLVLPQSAPFLNHIGMIMMGISALALSAFLLHRHR</sequence>
<evidence type="ECO:0000256" key="1">
    <source>
        <dbReference type="SAM" id="Phobius"/>
    </source>
</evidence>
<evidence type="ECO:0000313" key="2">
    <source>
        <dbReference type="EMBL" id="SFS50289.1"/>
    </source>
</evidence>
<name>A0A1I6QCT9_9BACL</name>
<gene>
    <name evidence="2" type="ORF">SAMN05444972_10361</name>
</gene>
<dbReference type="AlphaFoldDB" id="A0A1I6QCT9"/>